<keyword evidence="4" id="KW-1185">Reference proteome</keyword>
<dbReference type="OrthoDB" id="9801244at2"/>
<keyword evidence="2" id="KW-1133">Transmembrane helix</keyword>
<evidence type="ECO:0000313" key="3">
    <source>
        <dbReference type="EMBL" id="EFQ82537.1"/>
    </source>
</evidence>
<dbReference type="AlphaFoldDB" id="E2SDG0"/>
<sequence length="337" mass="34687">MNPRYRRLLIPGLLTALVVVVVVAALTDSSEAAVASEATEVSRFLDPDITESSGLAVSPLDPDLVHTVNDSGSAPVVFTVRLSTGETVGRTTLDGVAWRDPEALAVGPDGTLWVADTGDNLAARDDTALYVLPEPAGGDDRVTPTVFPVSFAGGPRDVEALLVDPTGGPVHLVTKGLLGGEVFRLPADLTPGATHRAEPVGVAMPGLVTDAAFHPDGERLVVRTYGSALLYDRDFVRLGAVELPFQEQGETIAVEATGTYLVGSEGTGSALTRVPAIAPEADDARSGDAPRVGAADGATVDAPEDTDGVDPSVVIGVLAALGVILVGLLVVRGRRRP</sequence>
<accession>E2SDG0</accession>
<dbReference type="EMBL" id="ACLF03000006">
    <property type="protein sequence ID" value="EFQ82537.1"/>
    <property type="molecule type" value="Genomic_DNA"/>
</dbReference>
<evidence type="ECO:0008006" key="5">
    <source>
        <dbReference type="Google" id="ProtNLM"/>
    </source>
</evidence>
<dbReference type="RefSeq" id="WP_007076838.1">
    <property type="nucleotide sequence ID" value="NZ_CM001024.1"/>
</dbReference>
<dbReference type="eggNOG" id="COG3386">
    <property type="taxonomic scope" value="Bacteria"/>
</dbReference>
<comment type="caution">
    <text evidence="3">The sequence shown here is derived from an EMBL/GenBank/DDBJ whole genome shotgun (WGS) entry which is preliminary data.</text>
</comment>
<keyword evidence="2" id="KW-0812">Transmembrane</keyword>
<dbReference type="STRING" id="585531.HMPREF0063_11746"/>
<gene>
    <name evidence="3" type="ORF">HMPREF0063_11746</name>
</gene>
<evidence type="ECO:0000256" key="1">
    <source>
        <dbReference type="SAM" id="MobiDB-lite"/>
    </source>
</evidence>
<feature type="transmembrane region" description="Helical" evidence="2">
    <location>
        <begin position="313"/>
        <end position="331"/>
    </location>
</feature>
<reference evidence="3" key="1">
    <citation type="submission" date="2010-08" db="EMBL/GenBank/DDBJ databases">
        <authorList>
            <person name="Muzny D."/>
            <person name="Qin X."/>
            <person name="Buhay C."/>
            <person name="Dugan-Rocha S."/>
            <person name="Ding Y."/>
            <person name="Chen G."/>
            <person name="Hawes A."/>
            <person name="Holder M."/>
            <person name="Jhangiani S."/>
            <person name="Johnson A."/>
            <person name="Khan Z."/>
            <person name="Li Z."/>
            <person name="Liu W."/>
            <person name="Liu X."/>
            <person name="Perez L."/>
            <person name="Shen H."/>
            <person name="Wang Q."/>
            <person name="Watt J."/>
            <person name="Xi L."/>
            <person name="Xin Y."/>
            <person name="Zhou J."/>
            <person name="Deng J."/>
            <person name="Jiang H."/>
            <person name="Liu Y."/>
            <person name="Qu J."/>
            <person name="Song X.-Z."/>
            <person name="Zhang L."/>
            <person name="Villasana D."/>
            <person name="Johnson A."/>
            <person name="Liu J."/>
            <person name="Liyanage D."/>
            <person name="Lorensuhewa L."/>
            <person name="Robinson T."/>
            <person name="Song A."/>
            <person name="Song B.-B."/>
            <person name="Dinh H."/>
            <person name="Thornton R."/>
            <person name="Coyle M."/>
            <person name="Francisco L."/>
            <person name="Jackson L."/>
            <person name="Javaid M."/>
            <person name="Korchina V."/>
            <person name="Kovar C."/>
            <person name="Mata R."/>
            <person name="Mathew T."/>
            <person name="Ngo R."/>
            <person name="Nguyen L."/>
            <person name="Nguyen N."/>
            <person name="Okwuonu G."/>
            <person name="Ongeri F."/>
            <person name="Pham C."/>
            <person name="Simmons D."/>
            <person name="Wilczek-Boney K."/>
            <person name="Hale W."/>
            <person name="Jakkamsetti A."/>
            <person name="Pham P."/>
            <person name="Ruth R."/>
            <person name="San Lucas F."/>
            <person name="Warren J."/>
            <person name="Zhang J."/>
            <person name="Zhao Z."/>
            <person name="Zhou C."/>
            <person name="Zhu D."/>
            <person name="Lee S."/>
            <person name="Bess C."/>
            <person name="Blankenburg K."/>
            <person name="Forbes L."/>
            <person name="Fu Q."/>
            <person name="Gubbala S."/>
            <person name="Hirani K."/>
            <person name="Jayaseelan J.C."/>
            <person name="Lara F."/>
            <person name="Munidasa M."/>
            <person name="Palculict T."/>
            <person name="Patil S."/>
            <person name="Pu L.-L."/>
            <person name="Saada N."/>
            <person name="Tang L."/>
            <person name="Weissenberger G."/>
            <person name="Zhu Y."/>
            <person name="Hemphill L."/>
            <person name="Shang Y."/>
            <person name="Youmans B."/>
            <person name="Ayvaz T."/>
            <person name="Ross M."/>
            <person name="Santibanez J."/>
            <person name="Aqrawi P."/>
            <person name="Gross S."/>
            <person name="Joshi V."/>
            <person name="Fowler G."/>
            <person name="Nazareth L."/>
            <person name="Reid J."/>
            <person name="Worley K."/>
            <person name="Petrosino J."/>
            <person name="Highlander S."/>
            <person name="Gibbs R."/>
        </authorList>
    </citation>
    <scope>NUCLEOTIDE SEQUENCE [LARGE SCALE GENOMIC DNA]</scope>
    <source>
        <strain evidence="3">DSM 15272</strain>
    </source>
</reference>
<evidence type="ECO:0000313" key="4">
    <source>
        <dbReference type="Proteomes" id="UP000003111"/>
    </source>
</evidence>
<evidence type="ECO:0000256" key="2">
    <source>
        <dbReference type="SAM" id="Phobius"/>
    </source>
</evidence>
<organism evidence="3 4">
    <name type="scientific">Aeromicrobium marinum DSM 15272</name>
    <dbReference type="NCBI Taxonomy" id="585531"/>
    <lineage>
        <taxon>Bacteria</taxon>
        <taxon>Bacillati</taxon>
        <taxon>Actinomycetota</taxon>
        <taxon>Actinomycetes</taxon>
        <taxon>Propionibacteriales</taxon>
        <taxon>Nocardioidaceae</taxon>
        <taxon>Aeromicrobium</taxon>
    </lineage>
</organism>
<dbReference type="Proteomes" id="UP000003111">
    <property type="component" value="Unassembled WGS sequence"/>
</dbReference>
<dbReference type="HOGENOM" id="CLU_058234_0_0_11"/>
<dbReference type="SUPFAM" id="SSF63829">
    <property type="entry name" value="Calcium-dependent phosphotriesterase"/>
    <property type="match status" value="1"/>
</dbReference>
<keyword evidence="2" id="KW-0472">Membrane</keyword>
<feature type="region of interest" description="Disordered" evidence="1">
    <location>
        <begin position="280"/>
        <end position="305"/>
    </location>
</feature>
<name>E2SDG0_9ACTN</name>
<proteinExistence type="predicted"/>
<protein>
    <recommendedName>
        <fullName evidence="5">WD40 repeat domain-containing protein</fullName>
    </recommendedName>
</protein>